<organism evidence="6 7">
    <name type="scientific">Paenibacillus sabinae T27</name>
    <dbReference type="NCBI Taxonomy" id="1268072"/>
    <lineage>
        <taxon>Bacteria</taxon>
        <taxon>Bacillati</taxon>
        <taxon>Bacillota</taxon>
        <taxon>Bacilli</taxon>
        <taxon>Bacillales</taxon>
        <taxon>Paenibacillaceae</taxon>
        <taxon>Paenibacillus</taxon>
    </lineage>
</organism>
<name>X4ZRW4_9BACL</name>
<evidence type="ECO:0000256" key="4">
    <source>
        <dbReference type="ARBA" id="ARBA00023163"/>
    </source>
</evidence>
<sequence>MVRATIGDVAARAGVSKSTVSQYLNKRYQHMGAETRAKIEEAIKALDYQPNVLARGLKQKRTSTLGVIVANIMHRLSTEICRGIEDYCQEQDINVILCNSDEDGEKEKKYAEMLQAKQVDGMILLPTGKNGSLYKKLARHRYPILFMDRKVDSVKADTIVVNNRESVYEAVSHLKERGHRRIALATAPLTISTRTERTEGFRQAMSDHGLEYGRYIINAEISSLRRRFRELFDGPEPPTALIAGNDLVLLEALAFVKERQLRVPEDLALVAFDNIEFAHLLTPTLTTISQPSIEMGRRAAERIISRIRSEEDLTPEEYVFKCELAVRQSSEMKRSKSTS</sequence>
<accession>X4ZRW4</accession>
<dbReference type="AlphaFoldDB" id="X4ZRW4"/>
<dbReference type="HOGENOM" id="CLU_037628_6_1_9"/>
<keyword evidence="7" id="KW-1185">Reference proteome</keyword>
<evidence type="ECO:0000256" key="1">
    <source>
        <dbReference type="ARBA" id="ARBA00022491"/>
    </source>
</evidence>
<dbReference type="KEGG" id="psab:PSAB_01300"/>
<dbReference type="SUPFAM" id="SSF53822">
    <property type="entry name" value="Periplasmic binding protein-like I"/>
    <property type="match status" value="1"/>
</dbReference>
<dbReference type="Pfam" id="PF13377">
    <property type="entry name" value="Peripla_BP_3"/>
    <property type="match status" value="1"/>
</dbReference>
<dbReference type="STRING" id="1268072.PSAB_01300"/>
<dbReference type="Gene3D" id="1.10.260.40">
    <property type="entry name" value="lambda repressor-like DNA-binding domains"/>
    <property type="match status" value="1"/>
</dbReference>
<evidence type="ECO:0000259" key="5">
    <source>
        <dbReference type="PROSITE" id="PS50932"/>
    </source>
</evidence>
<dbReference type="PATRIC" id="fig|1268072.3.peg.275"/>
<dbReference type="CDD" id="cd19977">
    <property type="entry name" value="PBP1_EndR-like"/>
    <property type="match status" value="1"/>
</dbReference>
<protein>
    <submittedName>
        <fullName evidence="6">Transcriptional regulator</fullName>
    </submittedName>
</protein>
<keyword evidence="4" id="KW-0804">Transcription</keyword>
<dbReference type="SMART" id="SM00354">
    <property type="entry name" value="HTH_LACI"/>
    <property type="match status" value="1"/>
</dbReference>
<dbReference type="OrthoDB" id="1639518at2"/>
<dbReference type="InterPro" id="IPR000843">
    <property type="entry name" value="HTH_LacI"/>
</dbReference>
<dbReference type="PROSITE" id="PS50932">
    <property type="entry name" value="HTH_LACI_2"/>
    <property type="match status" value="1"/>
</dbReference>
<feature type="domain" description="HTH lacI-type" evidence="5">
    <location>
        <begin position="4"/>
        <end position="59"/>
    </location>
</feature>
<dbReference type="RefSeq" id="WP_025332799.1">
    <property type="nucleotide sequence ID" value="NZ_CP004078.1"/>
</dbReference>
<keyword evidence="2" id="KW-0805">Transcription regulation</keyword>
<evidence type="ECO:0000256" key="2">
    <source>
        <dbReference type="ARBA" id="ARBA00023015"/>
    </source>
</evidence>
<dbReference type="eggNOG" id="COG1609">
    <property type="taxonomic scope" value="Bacteria"/>
</dbReference>
<reference evidence="6 7" key="1">
    <citation type="journal article" date="2014" name="PLoS Genet.">
        <title>Comparative Genomic Analysis of N2-Fixing and Non-N2-Fixing Paenibacillus spp.: Organization, Evolution and Expression of the Nitrogen Fixation Genes.</title>
        <authorList>
            <person name="Xie J.B."/>
            <person name="Du Z."/>
            <person name="Bai L."/>
            <person name="Tian C."/>
            <person name="Zhang Y."/>
            <person name="Xie J.Y."/>
            <person name="Wang T."/>
            <person name="Liu X."/>
            <person name="Chen X."/>
            <person name="Cheng Q."/>
            <person name="Chen S."/>
            <person name="Li J."/>
        </authorList>
    </citation>
    <scope>NUCLEOTIDE SEQUENCE [LARGE SCALE GENOMIC DNA]</scope>
    <source>
        <strain evidence="6 7">T27</strain>
    </source>
</reference>
<keyword evidence="1" id="KW-0678">Repressor</keyword>
<evidence type="ECO:0000313" key="6">
    <source>
        <dbReference type="EMBL" id="AHV95198.1"/>
    </source>
</evidence>
<dbReference type="PANTHER" id="PTHR30146">
    <property type="entry name" value="LACI-RELATED TRANSCRIPTIONAL REPRESSOR"/>
    <property type="match status" value="1"/>
</dbReference>
<dbReference type="GO" id="GO:0000976">
    <property type="term" value="F:transcription cis-regulatory region binding"/>
    <property type="evidence" value="ECO:0007669"/>
    <property type="project" value="TreeGrafter"/>
</dbReference>
<dbReference type="CDD" id="cd01392">
    <property type="entry name" value="HTH_LacI"/>
    <property type="match status" value="1"/>
</dbReference>
<dbReference type="SUPFAM" id="SSF47413">
    <property type="entry name" value="lambda repressor-like DNA-binding domains"/>
    <property type="match status" value="1"/>
</dbReference>
<evidence type="ECO:0000313" key="7">
    <source>
        <dbReference type="Proteomes" id="UP000019772"/>
    </source>
</evidence>
<dbReference type="GO" id="GO:0003700">
    <property type="term" value="F:DNA-binding transcription factor activity"/>
    <property type="evidence" value="ECO:0007669"/>
    <property type="project" value="TreeGrafter"/>
</dbReference>
<dbReference type="PROSITE" id="PS00356">
    <property type="entry name" value="HTH_LACI_1"/>
    <property type="match status" value="1"/>
</dbReference>
<gene>
    <name evidence="6" type="ORF">PSAB_01300</name>
</gene>
<evidence type="ECO:0000256" key="3">
    <source>
        <dbReference type="ARBA" id="ARBA00023125"/>
    </source>
</evidence>
<dbReference type="Gene3D" id="3.40.50.2300">
    <property type="match status" value="2"/>
</dbReference>
<dbReference type="Proteomes" id="UP000019772">
    <property type="component" value="Chromosome"/>
</dbReference>
<dbReference type="InterPro" id="IPR028082">
    <property type="entry name" value="Peripla_BP_I"/>
</dbReference>
<dbReference type="Pfam" id="PF00356">
    <property type="entry name" value="LacI"/>
    <property type="match status" value="1"/>
</dbReference>
<dbReference type="InterPro" id="IPR046335">
    <property type="entry name" value="LacI/GalR-like_sensor"/>
</dbReference>
<dbReference type="InterPro" id="IPR010982">
    <property type="entry name" value="Lambda_DNA-bd_dom_sf"/>
</dbReference>
<keyword evidence="3" id="KW-0238">DNA-binding</keyword>
<dbReference type="PANTHER" id="PTHR30146:SF148">
    <property type="entry name" value="HTH-TYPE TRANSCRIPTIONAL REPRESSOR PURR-RELATED"/>
    <property type="match status" value="1"/>
</dbReference>
<dbReference type="EMBL" id="CP004078">
    <property type="protein sequence ID" value="AHV95198.1"/>
    <property type="molecule type" value="Genomic_DNA"/>
</dbReference>
<proteinExistence type="predicted"/>